<reference evidence="2 3" key="1">
    <citation type="journal article" date="2019" name="Plant Biotechnol. J.">
        <title>The red bayberry genome and genetic basis of sex determination.</title>
        <authorList>
            <person name="Jia H.M."/>
            <person name="Jia H.J."/>
            <person name="Cai Q.L."/>
            <person name="Wang Y."/>
            <person name="Zhao H.B."/>
            <person name="Yang W.F."/>
            <person name="Wang G.Y."/>
            <person name="Li Y.H."/>
            <person name="Zhan D.L."/>
            <person name="Shen Y.T."/>
            <person name="Niu Q.F."/>
            <person name="Chang L."/>
            <person name="Qiu J."/>
            <person name="Zhao L."/>
            <person name="Xie H.B."/>
            <person name="Fu W.Y."/>
            <person name="Jin J."/>
            <person name="Li X.W."/>
            <person name="Jiao Y."/>
            <person name="Zhou C.C."/>
            <person name="Tu T."/>
            <person name="Chai C.Y."/>
            <person name="Gao J.L."/>
            <person name="Fan L.J."/>
            <person name="van de Weg E."/>
            <person name="Wang J.Y."/>
            <person name="Gao Z.S."/>
        </authorList>
    </citation>
    <scope>NUCLEOTIDE SEQUENCE [LARGE SCALE GENOMIC DNA]</scope>
    <source>
        <tissue evidence="2">Leaves</tissue>
    </source>
</reference>
<keyword evidence="3" id="KW-1185">Reference proteome</keyword>
<dbReference type="OrthoDB" id="1750780at2759"/>
<evidence type="ECO:0000313" key="2">
    <source>
        <dbReference type="EMBL" id="KAB1199253.1"/>
    </source>
</evidence>
<sequence length="275" mass="32128">MWKYAGQYLWLGSSILQKRGKKRLEHRDDECASKYEDDFSGRKVIRGRNINVDELDFGDSFDAQPVYDLKRVPHALDFRYKDAVRFLLDLDETQEIPSNIEAKGLPIFYRLIHLISTYNLPPRGSHRKVLTFMDIYIIEHLINHKPINLPYIMLRHIADAHKHKKNLPYGLIFTKIFTHFAIPKDMRELEIIAHIDPFNTRTLRKMGYKKNTNGEWIWRDDSGGDEGEEGDEDAAVPPSSSTHGETSKLYIDRQHSIDAHINTLELDLKSLRKEQ</sequence>
<feature type="compositionally biased region" description="Acidic residues" evidence="1">
    <location>
        <begin position="223"/>
        <end position="234"/>
    </location>
</feature>
<dbReference type="Proteomes" id="UP000516437">
    <property type="component" value="Unassembled WGS sequence"/>
</dbReference>
<feature type="region of interest" description="Disordered" evidence="1">
    <location>
        <begin position="219"/>
        <end position="248"/>
    </location>
</feature>
<protein>
    <submittedName>
        <fullName evidence="2">Uncharacterized protein</fullName>
    </submittedName>
</protein>
<dbReference type="EMBL" id="RXIC02000487">
    <property type="protein sequence ID" value="KAB1199253.1"/>
    <property type="molecule type" value="Genomic_DNA"/>
</dbReference>
<accession>A0A6A1UG78</accession>
<gene>
    <name evidence="2" type="ORF">CJ030_MR0G025677</name>
</gene>
<organism evidence="2 3">
    <name type="scientific">Morella rubra</name>
    <name type="common">Chinese bayberry</name>
    <dbReference type="NCBI Taxonomy" id="262757"/>
    <lineage>
        <taxon>Eukaryota</taxon>
        <taxon>Viridiplantae</taxon>
        <taxon>Streptophyta</taxon>
        <taxon>Embryophyta</taxon>
        <taxon>Tracheophyta</taxon>
        <taxon>Spermatophyta</taxon>
        <taxon>Magnoliopsida</taxon>
        <taxon>eudicotyledons</taxon>
        <taxon>Gunneridae</taxon>
        <taxon>Pentapetalae</taxon>
        <taxon>rosids</taxon>
        <taxon>fabids</taxon>
        <taxon>Fagales</taxon>
        <taxon>Myricaceae</taxon>
        <taxon>Morella</taxon>
    </lineage>
</organism>
<dbReference type="AlphaFoldDB" id="A0A6A1UG78"/>
<proteinExistence type="predicted"/>
<name>A0A6A1UG78_9ROSI</name>
<comment type="caution">
    <text evidence="2">The sequence shown here is derived from an EMBL/GenBank/DDBJ whole genome shotgun (WGS) entry which is preliminary data.</text>
</comment>
<evidence type="ECO:0000313" key="3">
    <source>
        <dbReference type="Proteomes" id="UP000516437"/>
    </source>
</evidence>
<evidence type="ECO:0000256" key="1">
    <source>
        <dbReference type="SAM" id="MobiDB-lite"/>
    </source>
</evidence>